<name>A0AAN9AC82_HALRR</name>
<accession>A0AAN9AC82</accession>
<evidence type="ECO:0000256" key="1">
    <source>
        <dbReference type="SAM" id="MobiDB-lite"/>
    </source>
</evidence>
<evidence type="ECO:0000313" key="3">
    <source>
        <dbReference type="Proteomes" id="UP001381693"/>
    </source>
</evidence>
<reference evidence="2 3" key="1">
    <citation type="submission" date="2023-11" db="EMBL/GenBank/DDBJ databases">
        <title>Halocaridina rubra genome assembly.</title>
        <authorList>
            <person name="Smith C."/>
        </authorList>
    </citation>
    <scope>NUCLEOTIDE SEQUENCE [LARGE SCALE GENOMIC DNA]</scope>
    <source>
        <strain evidence="2">EP-1</strain>
        <tissue evidence="2">Whole</tissue>
    </source>
</reference>
<protein>
    <submittedName>
        <fullName evidence="2">Uncharacterized protein</fullName>
    </submittedName>
</protein>
<dbReference type="Proteomes" id="UP001381693">
    <property type="component" value="Unassembled WGS sequence"/>
</dbReference>
<dbReference type="EMBL" id="JAXCGZ010005975">
    <property type="protein sequence ID" value="KAK7080350.1"/>
    <property type="molecule type" value="Genomic_DNA"/>
</dbReference>
<proteinExistence type="predicted"/>
<organism evidence="2 3">
    <name type="scientific">Halocaridina rubra</name>
    <name type="common">Hawaiian red shrimp</name>
    <dbReference type="NCBI Taxonomy" id="373956"/>
    <lineage>
        <taxon>Eukaryota</taxon>
        <taxon>Metazoa</taxon>
        <taxon>Ecdysozoa</taxon>
        <taxon>Arthropoda</taxon>
        <taxon>Crustacea</taxon>
        <taxon>Multicrustacea</taxon>
        <taxon>Malacostraca</taxon>
        <taxon>Eumalacostraca</taxon>
        <taxon>Eucarida</taxon>
        <taxon>Decapoda</taxon>
        <taxon>Pleocyemata</taxon>
        <taxon>Caridea</taxon>
        <taxon>Atyoidea</taxon>
        <taxon>Atyidae</taxon>
        <taxon>Halocaridina</taxon>
    </lineage>
</organism>
<feature type="region of interest" description="Disordered" evidence="1">
    <location>
        <begin position="73"/>
        <end position="93"/>
    </location>
</feature>
<feature type="compositionally biased region" description="Basic residues" evidence="1">
    <location>
        <begin position="1"/>
        <end position="18"/>
    </location>
</feature>
<feature type="region of interest" description="Disordered" evidence="1">
    <location>
        <begin position="1"/>
        <end position="40"/>
    </location>
</feature>
<sequence length="93" mass="10203">MKGTSKQKKQLKSSRARKAAAEPPSPTAISTTPGASRDASGVSYAMRMCAPLREMVPFTKEYFQMVLLRPSERSSEMFDSVSNRSAFEPTPGQ</sequence>
<dbReference type="AlphaFoldDB" id="A0AAN9AC82"/>
<gene>
    <name evidence="2" type="ORF">SK128_016668</name>
</gene>
<keyword evidence="3" id="KW-1185">Reference proteome</keyword>
<comment type="caution">
    <text evidence="2">The sequence shown here is derived from an EMBL/GenBank/DDBJ whole genome shotgun (WGS) entry which is preliminary data.</text>
</comment>
<evidence type="ECO:0000313" key="2">
    <source>
        <dbReference type="EMBL" id="KAK7080350.1"/>
    </source>
</evidence>